<proteinExistence type="inferred from homology"/>
<dbReference type="PATRIC" id="fig|1129794.4.peg.2360"/>
<evidence type="ECO:0000313" key="5">
    <source>
        <dbReference type="EMBL" id="AGH44489.1"/>
    </source>
</evidence>
<dbReference type="PANTHER" id="PTHR12829:SF7">
    <property type="entry name" value="N6-ADENOSINE-METHYLTRANSFERASE CATALYTIC SUBUNIT"/>
    <property type="match status" value="1"/>
</dbReference>
<evidence type="ECO:0000256" key="4">
    <source>
        <dbReference type="PROSITE-ProRule" id="PRU00489"/>
    </source>
</evidence>
<evidence type="ECO:0000256" key="1">
    <source>
        <dbReference type="ARBA" id="ARBA00022603"/>
    </source>
</evidence>
<dbReference type="AlphaFoldDB" id="K6YVV6"/>
<keyword evidence="1 5" id="KW-0489">Methyltransferase</keyword>
<comment type="similarity">
    <text evidence="4">Belongs to the MT-A70-like family.</text>
</comment>
<dbReference type="OrthoDB" id="6258822at2"/>
<keyword evidence="6" id="KW-1185">Reference proteome</keyword>
<sequence length="192" mass="21971">MIIDDIGTIDKKYDVIYADPAWSYTDKCNSGKRGAGFKYPCMNLSDLMQLPVKRLAADNCFLFMWHVGPMPLEALKLVEAWGFTFKNMKAFTWVKKTKNGLDHFGMGNYTRANSEDCLIAVKGRPKRVDASVRQIVKAAKRAHSQKPDEVRDRIVKLAGDDKNFIELFARHEHKLWDCWGNEIESVQLNEVA</sequence>
<dbReference type="GO" id="GO:0008168">
    <property type="term" value="F:methyltransferase activity"/>
    <property type="evidence" value="ECO:0007669"/>
    <property type="project" value="UniProtKB-KW"/>
</dbReference>
<dbReference type="InterPro" id="IPR007757">
    <property type="entry name" value="MT-A70-like"/>
</dbReference>
<dbReference type="PROSITE" id="PS51143">
    <property type="entry name" value="MT_A70"/>
    <property type="match status" value="1"/>
</dbReference>
<dbReference type="eggNOG" id="COG4725">
    <property type="taxonomic scope" value="Bacteria"/>
</dbReference>
<protein>
    <submittedName>
        <fullName evidence="5">Adenine methylase</fullName>
    </submittedName>
</protein>
<dbReference type="STRING" id="1129794.C427_2380"/>
<dbReference type="RefSeq" id="WP_007636557.1">
    <property type="nucleotide sequence ID" value="NC_020514.1"/>
</dbReference>
<dbReference type="SUPFAM" id="SSF53335">
    <property type="entry name" value="S-adenosyl-L-methionine-dependent methyltransferases"/>
    <property type="match status" value="1"/>
</dbReference>
<evidence type="ECO:0000256" key="3">
    <source>
        <dbReference type="ARBA" id="ARBA00022691"/>
    </source>
</evidence>
<dbReference type="InterPro" id="IPR029063">
    <property type="entry name" value="SAM-dependent_MTases_sf"/>
</dbReference>
<organism evidence="5 6">
    <name type="scientific">Paraglaciecola psychrophila 170</name>
    <dbReference type="NCBI Taxonomy" id="1129794"/>
    <lineage>
        <taxon>Bacteria</taxon>
        <taxon>Pseudomonadati</taxon>
        <taxon>Pseudomonadota</taxon>
        <taxon>Gammaproteobacteria</taxon>
        <taxon>Alteromonadales</taxon>
        <taxon>Alteromonadaceae</taxon>
        <taxon>Paraglaciecola</taxon>
    </lineage>
</organism>
<dbReference type="GO" id="GO:0032259">
    <property type="term" value="P:methylation"/>
    <property type="evidence" value="ECO:0007669"/>
    <property type="project" value="UniProtKB-KW"/>
</dbReference>
<name>K6YVV6_9ALTE</name>
<accession>K6YVV6</accession>
<dbReference type="KEGG" id="gps:C427_2380"/>
<dbReference type="EMBL" id="CP003837">
    <property type="protein sequence ID" value="AGH44489.1"/>
    <property type="molecule type" value="Genomic_DNA"/>
</dbReference>
<gene>
    <name evidence="5" type="ORF">C427_2380</name>
</gene>
<dbReference type="REBASE" id="61746">
    <property type="entry name" value="M.Pps170ORF2380P"/>
</dbReference>
<dbReference type="Proteomes" id="UP000011864">
    <property type="component" value="Chromosome"/>
</dbReference>
<evidence type="ECO:0000313" key="6">
    <source>
        <dbReference type="Proteomes" id="UP000011864"/>
    </source>
</evidence>
<keyword evidence="2" id="KW-0808">Transferase</keyword>
<reference evidence="5 6" key="1">
    <citation type="journal article" date="2013" name="Genome Announc.">
        <title>Complete Genome Sequence of Glaciecola psychrophila Strain 170T.</title>
        <authorList>
            <person name="Yin J."/>
            <person name="Chen J."/>
            <person name="Liu G."/>
            <person name="Yu Y."/>
            <person name="Song L."/>
            <person name="Wang X."/>
            <person name="Qu X."/>
        </authorList>
    </citation>
    <scope>NUCLEOTIDE SEQUENCE [LARGE SCALE GENOMIC DNA]</scope>
    <source>
        <strain evidence="5 6">170</strain>
    </source>
</reference>
<dbReference type="Pfam" id="PF05063">
    <property type="entry name" value="MT-A70"/>
    <property type="match status" value="1"/>
</dbReference>
<dbReference type="PANTHER" id="PTHR12829">
    <property type="entry name" value="N6-ADENOSINE-METHYLTRANSFERASE"/>
    <property type="match status" value="1"/>
</dbReference>
<dbReference type="HOGENOM" id="CLU_018702_2_1_6"/>
<evidence type="ECO:0000256" key="2">
    <source>
        <dbReference type="ARBA" id="ARBA00022679"/>
    </source>
</evidence>
<keyword evidence="3" id="KW-0949">S-adenosyl-L-methionine</keyword>